<feature type="compositionally biased region" description="Basic and acidic residues" evidence="1">
    <location>
        <begin position="514"/>
        <end position="524"/>
    </location>
</feature>
<evidence type="ECO:0000313" key="3">
    <source>
        <dbReference type="EMBL" id="SNX87408.1"/>
    </source>
</evidence>
<keyword evidence="2" id="KW-1133">Transmembrane helix</keyword>
<evidence type="ECO:0000313" key="4">
    <source>
        <dbReference type="Proteomes" id="UP001294444"/>
    </source>
</evidence>
<feature type="transmembrane region" description="Helical" evidence="2">
    <location>
        <begin position="289"/>
        <end position="311"/>
    </location>
</feature>
<feature type="region of interest" description="Disordered" evidence="1">
    <location>
        <begin position="1"/>
        <end position="38"/>
    </location>
</feature>
<feature type="compositionally biased region" description="Pro residues" evidence="1">
    <location>
        <begin position="887"/>
        <end position="897"/>
    </location>
</feature>
<name>A0AAJ4XSA1_9BASI</name>
<accession>A0AAJ4XSA1</accession>
<keyword evidence="4" id="KW-1185">Reference proteome</keyword>
<evidence type="ECO:0000256" key="1">
    <source>
        <dbReference type="SAM" id="MobiDB-lite"/>
    </source>
</evidence>
<feature type="compositionally biased region" description="Polar residues" evidence="1">
    <location>
        <begin position="861"/>
        <end position="876"/>
    </location>
</feature>
<proteinExistence type="predicted"/>
<feature type="compositionally biased region" description="Low complexity" evidence="1">
    <location>
        <begin position="877"/>
        <end position="886"/>
    </location>
</feature>
<feature type="region of interest" description="Disordered" evidence="1">
    <location>
        <begin position="464"/>
        <end position="524"/>
    </location>
</feature>
<feature type="region of interest" description="Disordered" evidence="1">
    <location>
        <begin position="861"/>
        <end position="897"/>
    </location>
</feature>
<feature type="compositionally biased region" description="Basic residues" evidence="1">
    <location>
        <begin position="357"/>
        <end position="367"/>
    </location>
</feature>
<feature type="compositionally biased region" description="Polar residues" evidence="1">
    <location>
        <begin position="26"/>
        <end position="35"/>
    </location>
</feature>
<dbReference type="AlphaFoldDB" id="A0AAJ4XSA1"/>
<feature type="compositionally biased region" description="Low complexity" evidence="1">
    <location>
        <begin position="146"/>
        <end position="181"/>
    </location>
</feature>
<protein>
    <submittedName>
        <fullName evidence="3">Uncharacterized protein</fullName>
    </submittedName>
</protein>
<feature type="region of interest" description="Disordered" evidence="1">
    <location>
        <begin position="413"/>
        <end position="434"/>
    </location>
</feature>
<feature type="compositionally biased region" description="Basic and acidic residues" evidence="1">
    <location>
        <begin position="340"/>
        <end position="354"/>
    </location>
</feature>
<feature type="region of interest" description="Disordered" evidence="1">
    <location>
        <begin position="340"/>
        <end position="384"/>
    </location>
</feature>
<feature type="region of interest" description="Disordered" evidence="1">
    <location>
        <begin position="146"/>
        <end position="217"/>
    </location>
</feature>
<keyword evidence="2" id="KW-0812">Transmembrane</keyword>
<feature type="compositionally biased region" description="Basic and acidic residues" evidence="1">
    <location>
        <begin position="834"/>
        <end position="844"/>
    </location>
</feature>
<feature type="region of interest" description="Disordered" evidence="1">
    <location>
        <begin position="103"/>
        <end position="129"/>
    </location>
</feature>
<feature type="compositionally biased region" description="Low complexity" evidence="1">
    <location>
        <begin position="118"/>
        <end position="129"/>
    </location>
</feature>
<organism evidence="3 4">
    <name type="scientific">Melanopsichium pennsylvanicum</name>
    <dbReference type="NCBI Taxonomy" id="63383"/>
    <lineage>
        <taxon>Eukaryota</taxon>
        <taxon>Fungi</taxon>
        <taxon>Dikarya</taxon>
        <taxon>Basidiomycota</taxon>
        <taxon>Ustilaginomycotina</taxon>
        <taxon>Ustilaginomycetes</taxon>
        <taxon>Ustilaginales</taxon>
        <taxon>Ustilaginaceae</taxon>
        <taxon>Melanopsichium</taxon>
    </lineage>
</organism>
<comment type="caution">
    <text evidence="3">The sequence shown here is derived from an EMBL/GenBank/DDBJ whole genome shotgun (WGS) entry which is preliminary data.</text>
</comment>
<feature type="compositionally biased region" description="Basic and acidic residues" evidence="1">
    <location>
        <begin position="804"/>
        <end position="815"/>
    </location>
</feature>
<sequence>MGPNSLRSGAALGVTSSSHTKHHPSRTPSHSNDTLNSRRRRRPANLSAFAATATILVSSILVSSPAMIAPVSASYIPHDVSSVTNAYQHAFAAWDQPNHVASASHSLHLATPRPPNPNTSSHPSHYPSQLVSASASLSSLSSSSSSPSLSSSSLSSSSLSSPSLSSSSLSSSSSSSPSHSSVIPHVSDHTPASSTLDDIHDHLPQTSISSPPLHRQYPRQYDDESALFGERDLDMTTTHSPLQFDEVSTPTSTHTTASAHRYSLPSTYASSIASSWSRPKRSVWFQQKAIIITSIFLAIFIVLFIGAAVFLRERKFDDELANLDDGEALARIEERMTMGRFSDPIEKQDERDAPRQSFKKKLKLGRNKARDKDQSLLDPSSGSSSAIRRKRHLVSRWTLINLRDTNDTIRATSDTASIRSGHSARQAALGDPRAQENVQITYHSHAPEIPGTDADAHNALHLGSNDIANTSNSLSDQPTTSDRRPRSPPPPHPDGDSSEVRSSSSDPDNTNAESDARSPRRIALDDSDFQAADAHDDMLRHMPPAYIPSGSGAGSSYDPAEALAAALVRGDAKHGIPPPEQRDPGVSPQVINAVLTDAVSASQSEECESVGPTTAHVATDDKAVLGALRDGASMPSAPCTAEASAPAYGVSIQEGVGGSSDSESGSVATPSPSAPALELDTDGFEVPPTLPCASTSDAPIDEKRQFGKGKGKQASTLSTLLPEPPRPVETAFSPFDEPYRDTSPPRTSVPPLSPGRISASIDASAETVSALPAGASDDVVSARKSDKQKEAEQEQQLAALVASRPEDVPRYERHGPSAPVLDDEAVRGPATPSKRLEHLPAYESRRRRSSVAVLAQARLASTCSPATPDTPSGQDGSTAAPCAPSTPSAPPPEGDEK</sequence>
<feature type="region of interest" description="Disordered" evidence="1">
    <location>
        <begin position="652"/>
        <end position="849"/>
    </location>
</feature>
<keyword evidence="2" id="KW-0472">Membrane</keyword>
<reference evidence="3" key="1">
    <citation type="submission" date="2023-10" db="EMBL/GenBank/DDBJ databases">
        <authorList>
            <person name="Guldener U."/>
        </authorList>
    </citation>
    <scope>NUCLEOTIDE SEQUENCE</scope>
    <source>
        <strain evidence="3">Mp4</strain>
    </source>
</reference>
<feature type="compositionally biased region" description="Basic and acidic residues" evidence="1">
    <location>
        <begin position="780"/>
        <end position="792"/>
    </location>
</feature>
<feature type="compositionally biased region" description="Polar residues" evidence="1">
    <location>
        <begin position="466"/>
        <end position="477"/>
    </location>
</feature>
<dbReference type="Proteomes" id="UP001294444">
    <property type="component" value="Unassembled WGS sequence"/>
</dbReference>
<gene>
    <name evidence="3" type="ORF">MEPE_06118</name>
</gene>
<evidence type="ECO:0000256" key="2">
    <source>
        <dbReference type="SAM" id="Phobius"/>
    </source>
</evidence>
<dbReference type="EMBL" id="OAPG01000019">
    <property type="protein sequence ID" value="SNX87408.1"/>
    <property type="molecule type" value="Genomic_DNA"/>
</dbReference>